<dbReference type="EMBL" id="LXTC01000005">
    <property type="protein sequence ID" value="OBA19892.1"/>
    <property type="molecule type" value="Genomic_DNA"/>
</dbReference>
<dbReference type="InterPro" id="IPR052400">
    <property type="entry name" value="Zn2-C6_fungal_TF"/>
</dbReference>
<dbReference type="PANTHER" id="PTHR47657:SF7">
    <property type="entry name" value="STEROL REGULATORY ELEMENT-BINDING PROTEIN ECM22"/>
    <property type="match status" value="1"/>
</dbReference>
<dbReference type="PROSITE" id="PS00463">
    <property type="entry name" value="ZN2_CY6_FUNGAL_1"/>
    <property type="match status" value="1"/>
</dbReference>
<dbReference type="STRING" id="869754.A0A1A0H7M3"/>
<name>A0A1A0H7M3_9ASCO</name>
<accession>A0A1A0H7M3</accession>
<dbReference type="SUPFAM" id="SSF57701">
    <property type="entry name" value="Zn2/Cys6 DNA-binding domain"/>
    <property type="match status" value="1"/>
</dbReference>
<organism evidence="2 3">
    <name type="scientific">Metschnikowia bicuspidata var. bicuspidata NRRL YB-4993</name>
    <dbReference type="NCBI Taxonomy" id="869754"/>
    <lineage>
        <taxon>Eukaryota</taxon>
        <taxon>Fungi</taxon>
        <taxon>Dikarya</taxon>
        <taxon>Ascomycota</taxon>
        <taxon>Saccharomycotina</taxon>
        <taxon>Pichiomycetes</taxon>
        <taxon>Metschnikowiaceae</taxon>
        <taxon>Metschnikowia</taxon>
    </lineage>
</organism>
<dbReference type="GO" id="GO:0000981">
    <property type="term" value="F:DNA-binding transcription factor activity, RNA polymerase II-specific"/>
    <property type="evidence" value="ECO:0007669"/>
    <property type="project" value="InterPro"/>
</dbReference>
<dbReference type="GO" id="GO:0008270">
    <property type="term" value="F:zinc ion binding"/>
    <property type="evidence" value="ECO:0007669"/>
    <property type="project" value="InterPro"/>
</dbReference>
<dbReference type="Gene3D" id="4.10.240.10">
    <property type="entry name" value="Zn(2)-C6 fungal-type DNA-binding domain"/>
    <property type="match status" value="1"/>
</dbReference>
<evidence type="ECO:0000313" key="3">
    <source>
        <dbReference type="Proteomes" id="UP000092555"/>
    </source>
</evidence>
<evidence type="ECO:0000259" key="1">
    <source>
        <dbReference type="PROSITE" id="PS50048"/>
    </source>
</evidence>
<gene>
    <name evidence="2" type="ORF">METBIDRAFT_72615</name>
</gene>
<dbReference type="Proteomes" id="UP000092555">
    <property type="component" value="Unassembled WGS sequence"/>
</dbReference>
<dbReference type="RefSeq" id="XP_018710417.1">
    <property type="nucleotide sequence ID" value="XM_018858406.1"/>
</dbReference>
<dbReference type="Pfam" id="PF00172">
    <property type="entry name" value="Zn_clus"/>
    <property type="match status" value="1"/>
</dbReference>
<dbReference type="InterPro" id="IPR036864">
    <property type="entry name" value="Zn2-C6_fun-type_DNA-bd_sf"/>
</dbReference>
<keyword evidence="3" id="KW-1185">Reference proteome</keyword>
<evidence type="ECO:0000313" key="2">
    <source>
        <dbReference type="EMBL" id="OBA19892.1"/>
    </source>
</evidence>
<dbReference type="SMART" id="SM00066">
    <property type="entry name" value="GAL4"/>
    <property type="match status" value="1"/>
</dbReference>
<dbReference type="CDD" id="cd00067">
    <property type="entry name" value="GAL4"/>
    <property type="match status" value="1"/>
</dbReference>
<dbReference type="InterPro" id="IPR001138">
    <property type="entry name" value="Zn2Cys6_DnaBD"/>
</dbReference>
<comment type="caution">
    <text evidence="2">The sequence shown here is derived from an EMBL/GenBank/DDBJ whole genome shotgun (WGS) entry which is preliminary data.</text>
</comment>
<sequence>MTKDQRASRRKKHRNSKLGCPTCKRRRVKCLETLPECTNCEKHGSRCEYLDYTEKQLSEFKKAKQEYESRDSQSLLYPEVPNASSASYKGDTVFHSQISPLENTYDSPLAAGPVGLSASVDMQYSAVSSTTEPPQYDSGWSSRDLTSQVYSSGVTQNFDNLLTEQGHEIVYPVYSFCNSPDPQWSYNSQSMLPDMQQDNEIILNNNSNLAGFDHCASDTTSLHHPGKMLPHGEQSFMRFDILSPEDMDFDARLHLFIINLGPLISQGKADLQQIRELYHAWLGHFIYKAYTLSIMFLCLTNLTTNYLITNVFRSCRALTQGPDKQKMQLRKTLLSYLIQHYAAVIKSLRSLLNKNSDPQLASSLSYILSIMSIYDPEATLDSTVCFRDGMFSVLSYTLQFCKNMGVAPPLFVPVHMQLAANIVRTVYLPAYNPSFLGEYELMLRRLGVAISSIKSSEIRNHQTFEFIVSVYEDLWKFCQDSIRAHIPAVNNNLADIPFQLDVLFNMFRKWANLGPSRLLTVSRSTDPLEKVLNLFFRLFRKAVYAVVPQVKFCFLRDFDSPLMLDVFPNSCDASVLYSLDDPDKLCLAPEAYARILNELKLLSAYAIRVNTFLNIRISILYKNLVYNEKVRRLYPIDNIVDWKNSISDIHATRKEFQDRIGLQEHCIENFNSTYICTSHYPRMLEPGAPEQTDDVNPIQTSVVDLLSLQPNGLLKGAHFALVV</sequence>
<proteinExistence type="predicted"/>
<dbReference type="PANTHER" id="PTHR47657">
    <property type="entry name" value="STEROL REGULATORY ELEMENT-BINDING PROTEIN ECM22"/>
    <property type="match status" value="1"/>
</dbReference>
<dbReference type="PROSITE" id="PS50048">
    <property type="entry name" value="ZN2_CY6_FUNGAL_2"/>
    <property type="match status" value="1"/>
</dbReference>
<protein>
    <recommendedName>
        <fullName evidence="1">Zn(2)-C6 fungal-type domain-containing protein</fullName>
    </recommendedName>
</protein>
<dbReference type="GeneID" id="30031382"/>
<feature type="domain" description="Zn(2)-C6 fungal-type" evidence="1">
    <location>
        <begin position="19"/>
        <end position="49"/>
    </location>
</feature>
<reference evidence="2 3" key="1">
    <citation type="submission" date="2016-05" db="EMBL/GenBank/DDBJ databases">
        <title>Comparative genomics of biotechnologically important yeasts.</title>
        <authorList>
            <consortium name="DOE Joint Genome Institute"/>
            <person name="Riley R."/>
            <person name="Haridas S."/>
            <person name="Wolfe K.H."/>
            <person name="Lopes M.R."/>
            <person name="Hittinger C.T."/>
            <person name="Goker M."/>
            <person name="Salamov A."/>
            <person name="Wisecaver J."/>
            <person name="Long T.M."/>
            <person name="Aerts A.L."/>
            <person name="Barry K."/>
            <person name="Choi C."/>
            <person name="Clum A."/>
            <person name="Coughlan A.Y."/>
            <person name="Deshpande S."/>
            <person name="Douglass A.P."/>
            <person name="Hanson S.J."/>
            <person name="Klenk H.-P."/>
            <person name="LaButti K."/>
            <person name="Lapidus A."/>
            <person name="Lindquist E."/>
            <person name="Lipzen A."/>
            <person name="Meier-kolthoff J.P."/>
            <person name="Ohm R.A."/>
            <person name="Otillar R.P."/>
            <person name="Pangilinan J."/>
            <person name="Peng Y."/>
            <person name="Rokas A."/>
            <person name="Rosa C.A."/>
            <person name="Scheuner C."/>
            <person name="Sibirny A.A."/>
            <person name="Slot J.C."/>
            <person name="Stielow J.B."/>
            <person name="Sun H."/>
            <person name="Kurtzman C.P."/>
            <person name="Blackwell M."/>
            <person name="Grigoriev I.V."/>
            <person name="Jeffries T.W."/>
        </authorList>
    </citation>
    <scope>NUCLEOTIDE SEQUENCE [LARGE SCALE GENOMIC DNA]</scope>
    <source>
        <strain evidence="2 3">NRRL YB-4993</strain>
    </source>
</reference>
<dbReference type="OrthoDB" id="416217at2759"/>
<dbReference type="AlphaFoldDB" id="A0A1A0H7M3"/>